<organism evidence="1 2">
    <name type="scientific">Lysinibacillus agricola</name>
    <dbReference type="NCBI Taxonomy" id="2590012"/>
    <lineage>
        <taxon>Bacteria</taxon>
        <taxon>Bacillati</taxon>
        <taxon>Bacillota</taxon>
        <taxon>Bacilli</taxon>
        <taxon>Bacillales</taxon>
        <taxon>Bacillaceae</taxon>
        <taxon>Lysinibacillus</taxon>
    </lineage>
</organism>
<dbReference type="RefSeq" id="WP_053595797.1">
    <property type="nucleotide sequence ID" value="NZ_CP067341.1"/>
</dbReference>
<sequence length="159" mass="18182">MKNFLMNVMDLKVFDEKGKFITKLDTATKGELVHSDQASYFAINISDFNIDMIKAIGEVENTESLSDFEKELAPKSTKIKFKPLYRNENEKKFKLVAEGELYNSSGDVSHDFKVIINESVLMSGLEFEFSNVDISEYTHVFAIRVDDNGNSFELELIEK</sequence>
<reference evidence="1 2" key="1">
    <citation type="submission" date="2020-01" db="EMBL/GenBank/DDBJ databases">
        <authorList>
            <person name="Liu G."/>
            <person name="Liu B."/>
        </authorList>
    </citation>
    <scope>NUCLEOTIDE SEQUENCE [LARGE SCALE GENOMIC DNA]</scope>
    <source>
        <strain evidence="1 2">FJAT-51161</strain>
    </source>
</reference>
<proteinExistence type="predicted"/>
<name>A0ABX7ALF4_9BACI</name>
<protein>
    <submittedName>
        <fullName evidence="1">Uncharacterized protein</fullName>
    </submittedName>
</protein>
<dbReference type="Proteomes" id="UP000596049">
    <property type="component" value="Chromosome"/>
</dbReference>
<gene>
    <name evidence="1" type="ORF">FJQ98_15890</name>
</gene>
<keyword evidence="2" id="KW-1185">Reference proteome</keyword>
<dbReference type="EMBL" id="CP067341">
    <property type="protein sequence ID" value="QQP10726.1"/>
    <property type="molecule type" value="Genomic_DNA"/>
</dbReference>
<evidence type="ECO:0000313" key="2">
    <source>
        <dbReference type="Proteomes" id="UP000596049"/>
    </source>
</evidence>
<accession>A0ABX7ALF4</accession>
<evidence type="ECO:0000313" key="1">
    <source>
        <dbReference type="EMBL" id="QQP10726.1"/>
    </source>
</evidence>